<dbReference type="Proteomes" id="UP000256952">
    <property type="component" value="Chromosome CBM2613_b"/>
</dbReference>
<comment type="caution">
    <text evidence="1">The sequence shown here is derived from an EMBL/GenBank/DDBJ whole genome shotgun (WGS) entry which is preliminary data.</text>
</comment>
<reference evidence="1 2" key="1">
    <citation type="submission" date="2018-01" db="EMBL/GenBank/DDBJ databases">
        <authorList>
            <person name="Clerissi C."/>
        </authorList>
    </citation>
    <scope>NUCLEOTIDE SEQUENCE [LARGE SCALE GENOMIC DNA]</scope>
    <source>
        <strain evidence="1">Cupriavidus taiwanensis STM 8556</strain>
    </source>
</reference>
<evidence type="ECO:0000313" key="1">
    <source>
        <dbReference type="EMBL" id="SOZ73202.1"/>
    </source>
</evidence>
<name>A0A976G542_9BURK</name>
<proteinExistence type="predicted"/>
<dbReference type="AlphaFoldDB" id="A0A976G542"/>
<evidence type="ECO:0000313" key="2">
    <source>
        <dbReference type="Proteomes" id="UP000256952"/>
    </source>
</evidence>
<organism evidence="1 2">
    <name type="scientific">Cupriavidus taiwanensis</name>
    <dbReference type="NCBI Taxonomy" id="164546"/>
    <lineage>
        <taxon>Bacteria</taxon>
        <taxon>Pseudomonadati</taxon>
        <taxon>Pseudomonadota</taxon>
        <taxon>Betaproteobacteria</taxon>
        <taxon>Burkholderiales</taxon>
        <taxon>Burkholderiaceae</taxon>
        <taxon>Cupriavidus</taxon>
    </lineage>
</organism>
<dbReference type="EMBL" id="OFTH01000047">
    <property type="protein sequence ID" value="SOZ73202.1"/>
    <property type="molecule type" value="Genomic_DNA"/>
</dbReference>
<sequence length="84" mass="8782">MPALSPLTSILRQKTQGGFHAANSGFPRRQATLRQLVACTDLPRPAAPARRARGVTLPTASSLPTSPACRLIQAGSAAAHGVRR</sequence>
<protein>
    <submittedName>
        <fullName evidence="1">Uncharacterized protein</fullName>
    </submittedName>
</protein>
<accession>A0A976G542</accession>
<gene>
    <name evidence="1" type="ORF">CBM2613_B50308</name>
</gene>